<keyword evidence="6" id="KW-0804">Transcription</keyword>
<dbReference type="RefSeq" id="WP_345330451.1">
    <property type="nucleotide sequence ID" value="NZ_BAABJI010000002.1"/>
</dbReference>
<comment type="caution">
    <text evidence="7">The sequence shown here is derived from an EMBL/GenBank/DDBJ whole genome shotgun (WGS) entry which is preliminary data.</text>
</comment>
<dbReference type="InterPro" id="IPR036388">
    <property type="entry name" value="WH-like_DNA-bd_sf"/>
</dbReference>
<dbReference type="Pfam" id="PF01475">
    <property type="entry name" value="FUR"/>
    <property type="match status" value="1"/>
</dbReference>
<evidence type="ECO:0000256" key="5">
    <source>
        <dbReference type="ARBA" id="ARBA00023125"/>
    </source>
</evidence>
<reference evidence="8" key="1">
    <citation type="journal article" date="2019" name="Int. J. Syst. Evol. Microbiol.">
        <title>The Global Catalogue of Microorganisms (GCM) 10K type strain sequencing project: providing services to taxonomists for standard genome sequencing and annotation.</title>
        <authorList>
            <consortium name="The Broad Institute Genomics Platform"/>
            <consortium name="The Broad Institute Genome Sequencing Center for Infectious Disease"/>
            <person name="Wu L."/>
            <person name="Ma J."/>
        </authorList>
    </citation>
    <scope>NUCLEOTIDE SEQUENCE [LARGE SCALE GENOMIC DNA]</scope>
    <source>
        <strain evidence="8">JCM 18283</strain>
    </source>
</reference>
<accession>A0ABP9FRQ8</accession>
<dbReference type="EMBL" id="BAABJI010000002">
    <property type="protein sequence ID" value="GAA4912985.1"/>
    <property type="molecule type" value="Genomic_DNA"/>
</dbReference>
<dbReference type="Gene3D" id="1.10.10.10">
    <property type="entry name" value="Winged helix-like DNA-binding domain superfamily/Winged helix DNA-binding domain"/>
    <property type="match status" value="1"/>
</dbReference>
<organism evidence="7 8">
    <name type="scientific">Mucilaginibacter defluvii</name>
    <dbReference type="NCBI Taxonomy" id="1196019"/>
    <lineage>
        <taxon>Bacteria</taxon>
        <taxon>Pseudomonadati</taxon>
        <taxon>Bacteroidota</taxon>
        <taxon>Sphingobacteriia</taxon>
        <taxon>Sphingobacteriales</taxon>
        <taxon>Sphingobacteriaceae</taxon>
        <taxon>Mucilaginibacter</taxon>
    </lineage>
</organism>
<name>A0ABP9FRQ8_9SPHI</name>
<evidence type="ECO:0000313" key="7">
    <source>
        <dbReference type="EMBL" id="GAA4912985.1"/>
    </source>
</evidence>
<keyword evidence="8" id="KW-1185">Reference proteome</keyword>
<evidence type="ECO:0000313" key="8">
    <source>
        <dbReference type="Proteomes" id="UP001501436"/>
    </source>
</evidence>
<sequence length="153" mass="17063">MEKDFAGLLHKNQLKITGPRLGVLQVIAQSDAAITQPALEKIMGADVDRVTLYRILKTFEEKGILHKVIDLNGTANYAICSPRCTVHEHHDEHFHFNCINCKKVYCLDDVPLQSIKIPEGFTAKDINLVISGLCDKCNAEKQPKMPEHQTAGV</sequence>
<keyword evidence="5" id="KW-0238">DNA-binding</keyword>
<evidence type="ECO:0000256" key="6">
    <source>
        <dbReference type="ARBA" id="ARBA00023163"/>
    </source>
</evidence>
<evidence type="ECO:0000256" key="3">
    <source>
        <dbReference type="ARBA" id="ARBA00022833"/>
    </source>
</evidence>
<comment type="similarity">
    <text evidence="1">Belongs to the Fur family.</text>
</comment>
<dbReference type="Proteomes" id="UP001501436">
    <property type="component" value="Unassembled WGS sequence"/>
</dbReference>
<dbReference type="PANTHER" id="PTHR33202">
    <property type="entry name" value="ZINC UPTAKE REGULATION PROTEIN"/>
    <property type="match status" value="1"/>
</dbReference>
<gene>
    <name evidence="7" type="ORF">GCM10023313_15250</name>
</gene>
<dbReference type="Gene3D" id="3.30.1490.190">
    <property type="match status" value="1"/>
</dbReference>
<dbReference type="PANTHER" id="PTHR33202:SF22">
    <property type="entry name" value="HYDROGEN PEROXIDE SENSITIVE REPRESSOR"/>
    <property type="match status" value="1"/>
</dbReference>
<proteinExistence type="inferred from homology"/>
<keyword evidence="4" id="KW-0805">Transcription regulation</keyword>
<evidence type="ECO:0000256" key="4">
    <source>
        <dbReference type="ARBA" id="ARBA00023015"/>
    </source>
</evidence>
<dbReference type="InterPro" id="IPR043135">
    <property type="entry name" value="Fur_C"/>
</dbReference>
<evidence type="ECO:0000256" key="2">
    <source>
        <dbReference type="ARBA" id="ARBA00022491"/>
    </source>
</evidence>
<protein>
    <submittedName>
        <fullName evidence="7">Transcriptional repressor</fullName>
    </submittedName>
</protein>
<dbReference type="InterPro" id="IPR036390">
    <property type="entry name" value="WH_DNA-bd_sf"/>
</dbReference>
<evidence type="ECO:0000256" key="1">
    <source>
        <dbReference type="ARBA" id="ARBA00007957"/>
    </source>
</evidence>
<dbReference type="SUPFAM" id="SSF46785">
    <property type="entry name" value="Winged helix' DNA-binding domain"/>
    <property type="match status" value="1"/>
</dbReference>
<dbReference type="InterPro" id="IPR002481">
    <property type="entry name" value="FUR"/>
</dbReference>
<keyword evidence="3" id="KW-0862">Zinc</keyword>
<keyword evidence="2" id="KW-0678">Repressor</keyword>